<name>A0ACB0XLJ4_MELEN</name>
<dbReference type="Proteomes" id="UP001497535">
    <property type="component" value="Unassembled WGS sequence"/>
</dbReference>
<evidence type="ECO:0000313" key="1">
    <source>
        <dbReference type="EMBL" id="CAK5007486.1"/>
    </source>
</evidence>
<evidence type="ECO:0000313" key="2">
    <source>
        <dbReference type="Proteomes" id="UP001497535"/>
    </source>
</evidence>
<gene>
    <name evidence="1" type="ORF">MENTE1834_LOCUS790</name>
</gene>
<proteinExistence type="predicted"/>
<organism evidence="1 2">
    <name type="scientific">Meloidogyne enterolobii</name>
    <name type="common">Root-knot nematode worm</name>
    <name type="synonym">Meloidogyne mayaguensis</name>
    <dbReference type="NCBI Taxonomy" id="390850"/>
    <lineage>
        <taxon>Eukaryota</taxon>
        <taxon>Metazoa</taxon>
        <taxon>Ecdysozoa</taxon>
        <taxon>Nematoda</taxon>
        <taxon>Chromadorea</taxon>
        <taxon>Rhabditida</taxon>
        <taxon>Tylenchina</taxon>
        <taxon>Tylenchomorpha</taxon>
        <taxon>Tylenchoidea</taxon>
        <taxon>Meloidogynidae</taxon>
        <taxon>Meloidogyninae</taxon>
        <taxon>Meloidogyne</taxon>
    </lineage>
</organism>
<keyword evidence="2" id="KW-1185">Reference proteome</keyword>
<dbReference type="EMBL" id="CAVMJV010000001">
    <property type="protein sequence ID" value="CAK5007486.1"/>
    <property type="molecule type" value="Genomic_DNA"/>
</dbReference>
<reference evidence="1" key="1">
    <citation type="submission" date="2023-11" db="EMBL/GenBank/DDBJ databases">
        <authorList>
            <person name="Poullet M."/>
        </authorList>
    </citation>
    <scope>NUCLEOTIDE SEQUENCE</scope>
    <source>
        <strain evidence="1">E1834</strain>
    </source>
</reference>
<accession>A0ACB0XLJ4</accession>
<comment type="caution">
    <text evidence="1">The sequence shown here is derived from an EMBL/GenBank/DDBJ whole genome shotgun (WGS) entry which is preliminary data.</text>
</comment>
<sequence>MLSFSFFLFFCPLIWSMALGFSSFLSLVFSPFWRRLVDFRRSLPLTLFTNDSLIQVLCFLLF</sequence>
<protein>
    <submittedName>
        <fullName evidence="1">Uncharacterized protein</fullName>
    </submittedName>
</protein>